<dbReference type="Proteomes" id="UP001285441">
    <property type="component" value="Unassembled WGS sequence"/>
</dbReference>
<dbReference type="PANTHER" id="PTHR31162">
    <property type="entry name" value="MALIC ACID TRANSPORT PROTEIN-RELATED"/>
    <property type="match status" value="1"/>
</dbReference>
<dbReference type="AlphaFoldDB" id="A0AAE0K587"/>
<feature type="transmembrane region" description="Helical" evidence="6">
    <location>
        <begin position="412"/>
        <end position="440"/>
    </location>
</feature>
<dbReference type="InterPro" id="IPR038665">
    <property type="entry name" value="Voltage-dep_anion_channel_sf"/>
</dbReference>
<evidence type="ECO:0000256" key="6">
    <source>
        <dbReference type="SAM" id="Phobius"/>
    </source>
</evidence>
<accession>A0AAE0K587</accession>
<sequence length="702" mass="74328">MATTPDRDKKRDGVYFDTVYRCSNKIYQFFGISPASTPSSLSRLLSGVGGEGSNRSSGGSGRHTGTTASATHLISPTEVHDGDHDGGHENGHVVPPAAAAGAHTRDNGHVVVPISTAAENGHPVASHAVASRIRKGKAPPSTCSLMVDNGHAIGPTYGIRDDGHAIAPNGHASTPVTGVAWNNMKQQPNGHAFSPVNTPTVPTAAASHVSDAGGHGRQSWMRPEGLVSPRYFPSPRRTWTWSRGGRTGGGSGGGGLGYRFEEENDRRRQQQQQQRKVRKGGRKGVIKALVQDFGPIWFTWPINAGIIGLLLRLLPSRFQFRGLQALSTIAFLVSLSSFVLISSIFLLRLAWFRRRDVREIVGSGVVNAEDAETADAADLGYLACWPTAWLTLVAFAALVAAEENTDHAVYNFRAVGLAAYVAWWVGAAWVVFALIFALAGLFARPRPGLKTGEGRFAPSLALLICGFGLATLALVGGILVLRLGVPSGRREIPVVSLGLAGPVVVFSLFAAGAALLVSLAVYAVLLHELLLVTGWPPPEQTGAVFLCVGPLAQCAAALQFLGDAVNSMFGGISGESVIDGGEGGGDGVTVVPAFGLPLRIVCTLLAMLLAGAAAIWLFLAFVAVAYRAVRRELAWQQSWNGIVLSVAALALATLRFGVELDSGFFQVVTCVLLVFCVVVFLVNLGFTLWYGFRGSMADHKWY</sequence>
<feature type="compositionally biased region" description="Gly residues" evidence="5">
    <location>
        <begin position="245"/>
        <end position="257"/>
    </location>
</feature>
<feature type="compositionally biased region" description="Basic and acidic residues" evidence="5">
    <location>
        <begin position="259"/>
        <end position="268"/>
    </location>
</feature>
<dbReference type="InterPro" id="IPR004695">
    <property type="entry name" value="SLAC1/Mae1/Ssu1/TehA"/>
</dbReference>
<feature type="transmembrane region" description="Helical" evidence="6">
    <location>
        <begin position="598"/>
        <end position="626"/>
    </location>
</feature>
<keyword evidence="8" id="KW-1185">Reference proteome</keyword>
<dbReference type="PANTHER" id="PTHR31162:SF0">
    <property type="entry name" value="MALIC ACID TRANSPORT PROTEIN"/>
    <property type="match status" value="1"/>
</dbReference>
<dbReference type="Pfam" id="PF03595">
    <property type="entry name" value="SLAC1"/>
    <property type="match status" value="1"/>
</dbReference>
<reference evidence="7" key="1">
    <citation type="journal article" date="2023" name="Mol. Phylogenet. Evol.">
        <title>Genome-scale phylogeny and comparative genomics of the fungal order Sordariales.</title>
        <authorList>
            <person name="Hensen N."/>
            <person name="Bonometti L."/>
            <person name="Westerberg I."/>
            <person name="Brannstrom I.O."/>
            <person name="Guillou S."/>
            <person name="Cros-Aarteil S."/>
            <person name="Calhoun S."/>
            <person name="Haridas S."/>
            <person name="Kuo A."/>
            <person name="Mondo S."/>
            <person name="Pangilinan J."/>
            <person name="Riley R."/>
            <person name="LaButti K."/>
            <person name="Andreopoulos B."/>
            <person name="Lipzen A."/>
            <person name="Chen C."/>
            <person name="Yan M."/>
            <person name="Daum C."/>
            <person name="Ng V."/>
            <person name="Clum A."/>
            <person name="Steindorff A."/>
            <person name="Ohm R.A."/>
            <person name="Martin F."/>
            <person name="Silar P."/>
            <person name="Natvig D.O."/>
            <person name="Lalanne C."/>
            <person name="Gautier V."/>
            <person name="Ament-Velasquez S.L."/>
            <person name="Kruys A."/>
            <person name="Hutchinson M.I."/>
            <person name="Powell A.J."/>
            <person name="Barry K."/>
            <person name="Miller A.N."/>
            <person name="Grigoriev I.V."/>
            <person name="Debuchy R."/>
            <person name="Gladieux P."/>
            <person name="Hiltunen Thoren M."/>
            <person name="Johannesson H."/>
        </authorList>
    </citation>
    <scope>NUCLEOTIDE SEQUENCE</scope>
    <source>
        <strain evidence="7">CBS 232.78</strain>
    </source>
</reference>
<feature type="compositionally biased region" description="Gly residues" evidence="5">
    <location>
        <begin position="47"/>
        <end position="62"/>
    </location>
</feature>
<dbReference type="EMBL" id="JAULSW010000009">
    <property type="protein sequence ID" value="KAK3369895.1"/>
    <property type="molecule type" value="Genomic_DNA"/>
</dbReference>
<feature type="region of interest" description="Disordered" evidence="5">
    <location>
        <begin position="40"/>
        <end position="68"/>
    </location>
</feature>
<evidence type="ECO:0000256" key="2">
    <source>
        <dbReference type="ARBA" id="ARBA00022692"/>
    </source>
</evidence>
<keyword evidence="2 6" id="KW-0812">Transmembrane</keyword>
<feature type="transmembrane region" description="Helical" evidence="6">
    <location>
        <begin position="379"/>
        <end position="400"/>
    </location>
</feature>
<keyword evidence="4 6" id="KW-0472">Membrane</keyword>
<gene>
    <name evidence="7" type="ORF">B0H63DRAFT_485728</name>
</gene>
<evidence type="ECO:0000256" key="3">
    <source>
        <dbReference type="ARBA" id="ARBA00022989"/>
    </source>
</evidence>
<dbReference type="GO" id="GO:0016020">
    <property type="term" value="C:membrane"/>
    <property type="evidence" value="ECO:0007669"/>
    <property type="project" value="UniProtKB-SubCell"/>
</dbReference>
<feature type="transmembrane region" description="Helical" evidence="6">
    <location>
        <begin position="326"/>
        <end position="351"/>
    </location>
</feature>
<evidence type="ECO:0000313" key="8">
    <source>
        <dbReference type="Proteomes" id="UP001285441"/>
    </source>
</evidence>
<dbReference type="GO" id="GO:0015140">
    <property type="term" value="F:malate transmembrane transporter activity"/>
    <property type="evidence" value="ECO:0007669"/>
    <property type="project" value="InterPro"/>
</dbReference>
<feature type="transmembrane region" description="Helical" evidence="6">
    <location>
        <begin position="460"/>
        <end position="485"/>
    </location>
</feature>
<feature type="transmembrane region" description="Helical" evidence="6">
    <location>
        <begin position="296"/>
        <end position="314"/>
    </location>
</feature>
<feature type="region of interest" description="Disordered" evidence="5">
    <location>
        <begin position="204"/>
        <end position="279"/>
    </location>
</feature>
<dbReference type="InterPro" id="IPR030185">
    <property type="entry name" value="Mae1"/>
</dbReference>
<evidence type="ECO:0000256" key="1">
    <source>
        <dbReference type="ARBA" id="ARBA00004141"/>
    </source>
</evidence>
<reference evidence="7" key="2">
    <citation type="submission" date="2023-06" db="EMBL/GenBank/DDBJ databases">
        <authorList>
            <consortium name="Lawrence Berkeley National Laboratory"/>
            <person name="Haridas S."/>
            <person name="Hensen N."/>
            <person name="Bonometti L."/>
            <person name="Westerberg I."/>
            <person name="Brannstrom I.O."/>
            <person name="Guillou S."/>
            <person name="Cros-Aarteil S."/>
            <person name="Calhoun S."/>
            <person name="Kuo A."/>
            <person name="Mondo S."/>
            <person name="Pangilinan J."/>
            <person name="Riley R."/>
            <person name="LaButti K."/>
            <person name="Andreopoulos B."/>
            <person name="Lipzen A."/>
            <person name="Chen C."/>
            <person name="Yanf M."/>
            <person name="Daum C."/>
            <person name="Ng V."/>
            <person name="Clum A."/>
            <person name="Steindorff A."/>
            <person name="Ohm R."/>
            <person name="Martin F."/>
            <person name="Silar P."/>
            <person name="Natvig D."/>
            <person name="Lalanne C."/>
            <person name="Gautier V."/>
            <person name="Ament-velasquez S.L."/>
            <person name="Kruys A."/>
            <person name="Hutchinson M.I."/>
            <person name="Powell A.J."/>
            <person name="Barry K."/>
            <person name="Miller A.N."/>
            <person name="Grigoriev I.V."/>
            <person name="Debuchy R."/>
            <person name="Gladieux P."/>
            <person name="Thoren M.H."/>
            <person name="Johannesson H."/>
        </authorList>
    </citation>
    <scope>NUCLEOTIDE SEQUENCE</scope>
    <source>
        <strain evidence="7">CBS 232.78</strain>
    </source>
</reference>
<name>A0AAE0K587_9PEZI</name>
<feature type="transmembrane region" description="Helical" evidence="6">
    <location>
        <begin position="638"/>
        <end position="658"/>
    </location>
</feature>
<comment type="caution">
    <text evidence="7">The sequence shown here is derived from an EMBL/GenBank/DDBJ whole genome shotgun (WGS) entry which is preliminary data.</text>
</comment>
<organism evidence="7 8">
    <name type="scientific">Podospora didyma</name>
    <dbReference type="NCBI Taxonomy" id="330526"/>
    <lineage>
        <taxon>Eukaryota</taxon>
        <taxon>Fungi</taxon>
        <taxon>Dikarya</taxon>
        <taxon>Ascomycota</taxon>
        <taxon>Pezizomycotina</taxon>
        <taxon>Sordariomycetes</taxon>
        <taxon>Sordariomycetidae</taxon>
        <taxon>Sordariales</taxon>
        <taxon>Podosporaceae</taxon>
        <taxon>Podospora</taxon>
    </lineage>
</organism>
<evidence type="ECO:0000256" key="5">
    <source>
        <dbReference type="SAM" id="MobiDB-lite"/>
    </source>
</evidence>
<evidence type="ECO:0000256" key="4">
    <source>
        <dbReference type="ARBA" id="ARBA00023136"/>
    </source>
</evidence>
<feature type="transmembrane region" description="Helical" evidence="6">
    <location>
        <begin position="664"/>
        <end position="692"/>
    </location>
</feature>
<feature type="transmembrane region" description="Helical" evidence="6">
    <location>
        <begin position="497"/>
        <end position="525"/>
    </location>
</feature>
<protein>
    <submittedName>
        <fullName evidence="7">Voltage-dependent anion channel-domain-containing protein</fullName>
    </submittedName>
</protein>
<proteinExistence type="predicted"/>
<comment type="subcellular location">
    <subcellularLocation>
        <location evidence="1">Membrane</location>
        <topology evidence="1">Multi-pass membrane protein</topology>
    </subcellularLocation>
</comment>
<evidence type="ECO:0000313" key="7">
    <source>
        <dbReference type="EMBL" id="KAK3369895.1"/>
    </source>
</evidence>
<dbReference type="Gene3D" id="1.50.10.150">
    <property type="entry name" value="Voltage-dependent anion channel"/>
    <property type="match status" value="1"/>
</dbReference>
<keyword evidence="3 6" id="KW-1133">Transmembrane helix</keyword>